<accession>A0A811LF64</accession>
<feature type="transmembrane region" description="Helical" evidence="2">
    <location>
        <begin position="248"/>
        <end position="268"/>
    </location>
</feature>
<dbReference type="PANTHER" id="PTHR19346">
    <property type="entry name" value="SUGAR PHOSPHATE TRANSPORTER DOMAIN-CONTAINING PROTEIN"/>
    <property type="match status" value="1"/>
</dbReference>
<dbReference type="EMBL" id="CAJFDH010000005">
    <property type="protein sequence ID" value="CAD5226313.1"/>
    <property type="molecule type" value="Genomic_DNA"/>
</dbReference>
<keyword evidence="2" id="KW-0812">Transmembrane</keyword>
<protein>
    <recommendedName>
        <fullName evidence="5">EamA domain-containing protein</fullName>
    </recommendedName>
</protein>
<dbReference type="PROSITE" id="PS51257">
    <property type="entry name" value="PROKAR_LIPOPROTEIN"/>
    <property type="match status" value="1"/>
</dbReference>
<evidence type="ECO:0000313" key="3">
    <source>
        <dbReference type="EMBL" id="CAD5226313.1"/>
    </source>
</evidence>
<dbReference type="EMBL" id="CAJFCW020000005">
    <property type="protein sequence ID" value="CAG9122012.1"/>
    <property type="molecule type" value="Genomic_DNA"/>
</dbReference>
<feature type="transmembrane region" description="Helical" evidence="2">
    <location>
        <begin position="177"/>
        <end position="199"/>
    </location>
</feature>
<dbReference type="Proteomes" id="UP000783686">
    <property type="component" value="Unassembled WGS sequence"/>
</dbReference>
<organism evidence="3 4">
    <name type="scientific">Bursaphelenchus okinawaensis</name>
    <dbReference type="NCBI Taxonomy" id="465554"/>
    <lineage>
        <taxon>Eukaryota</taxon>
        <taxon>Metazoa</taxon>
        <taxon>Ecdysozoa</taxon>
        <taxon>Nematoda</taxon>
        <taxon>Chromadorea</taxon>
        <taxon>Rhabditida</taxon>
        <taxon>Tylenchina</taxon>
        <taxon>Tylenchomorpha</taxon>
        <taxon>Aphelenchoidea</taxon>
        <taxon>Aphelenchoididae</taxon>
        <taxon>Bursaphelenchus</taxon>
    </lineage>
</organism>
<keyword evidence="2" id="KW-1133">Transmembrane helix</keyword>
<proteinExistence type="predicted"/>
<evidence type="ECO:0000256" key="2">
    <source>
        <dbReference type="SAM" id="Phobius"/>
    </source>
</evidence>
<comment type="caution">
    <text evidence="3">The sequence shown here is derived from an EMBL/GenBank/DDBJ whole genome shotgun (WGS) entry which is preliminary data.</text>
</comment>
<dbReference type="PANTHER" id="PTHR19346:SF4">
    <property type="entry name" value="SUGAR PHOSPHATE TRANSPORTER DOMAIN-CONTAINING PROTEIN"/>
    <property type="match status" value="1"/>
</dbReference>
<keyword evidence="4" id="KW-1185">Reference proteome</keyword>
<dbReference type="InterPro" id="IPR026505">
    <property type="entry name" value="Solute_c_fam_35_mem_F3/F4"/>
</dbReference>
<feature type="transmembrane region" description="Helical" evidence="2">
    <location>
        <begin position="42"/>
        <end position="65"/>
    </location>
</feature>
<dbReference type="Proteomes" id="UP000614601">
    <property type="component" value="Unassembled WGS sequence"/>
</dbReference>
<feature type="transmembrane region" description="Helical" evidence="2">
    <location>
        <begin position="211"/>
        <end position="236"/>
    </location>
</feature>
<dbReference type="OrthoDB" id="10062838at2759"/>
<feature type="region of interest" description="Disordered" evidence="1">
    <location>
        <begin position="332"/>
        <end position="353"/>
    </location>
</feature>
<keyword evidence="2" id="KW-0472">Membrane</keyword>
<feature type="transmembrane region" description="Helical" evidence="2">
    <location>
        <begin position="96"/>
        <end position="116"/>
    </location>
</feature>
<gene>
    <name evidence="3" type="ORF">BOKJ2_LOCUS12015</name>
</gene>
<dbReference type="AlphaFoldDB" id="A0A811LF64"/>
<evidence type="ECO:0000313" key="4">
    <source>
        <dbReference type="Proteomes" id="UP000614601"/>
    </source>
</evidence>
<dbReference type="SUPFAM" id="SSF103481">
    <property type="entry name" value="Multidrug resistance efflux transporter EmrE"/>
    <property type="match status" value="1"/>
</dbReference>
<evidence type="ECO:0000256" key="1">
    <source>
        <dbReference type="SAM" id="MobiDB-lite"/>
    </source>
</evidence>
<name>A0A811LF64_9BILA</name>
<dbReference type="InterPro" id="IPR037185">
    <property type="entry name" value="EmrE-like"/>
</dbReference>
<feature type="transmembrane region" description="Helical" evidence="2">
    <location>
        <begin position="153"/>
        <end position="171"/>
    </location>
</feature>
<feature type="transmembrane region" description="Helical" evidence="2">
    <location>
        <begin position="303"/>
        <end position="322"/>
    </location>
</feature>
<reference evidence="3" key="1">
    <citation type="submission" date="2020-09" db="EMBL/GenBank/DDBJ databases">
        <authorList>
            <person name="Kikuchi T."/>
        </authorList>
    </citation>
    <scope>NUCLEOTIDE SEQUENCE</scope>
    <source>
        <strain evidence="3">SH1</strain>
    </source>
</reference>
<sequence>MASKGARNIILSVAITFFIASCTTVANQLAKNALTYDKEKFAAPFFMAWFGTLFMIPLYPIYFLIRKIFTKASMDEINGEAFEILEGKDGRIYKELVLGLGSFTFLILWTGPPYLFGVSVQFISVSAATGIGSLSAAMVFLFSIIFLGAEFSWFKAAGIAVSIAGVVLLSLDGNFTGSVLGVCLILLWAFITAVYNTAFKKVFGDLSLAQVLFYQSLLGLADFIWNTIPMLVLAFFDYDRIVWESIPWLPVIGNGIAGVAFAFGANLGIAMLNPLVVSIAFLVGIPMNAAVDIIFRGLDAGPLVYIGGVLIAIGFCFTSLPFDDWIRKLTGKKEKDAESDIKDSKDTKSSDLS</sequence>
<feature type="transmembrane region" description="Helical" evidence="2">
    <location>
        <begin position="275"/>
        <end position="297"/>
    </location>
</feature>
<evidence type="ECO:0008006" key="5">
    <source>
        <dbReference type="Google" id="ProtNLM"/>
    </source>
</evidence>
<feature type="transmembrane region" description="Helical" evidence="2">
    <location>
        <begin position="122"/>
        <end position="146"/>
    </location>
</feature>